<organism evidence="2 3">
    <name type="scientific">Frankliniella fusca</name>
    <dbReference type="NCBI Taxonomy" id="407009"/>
    <lineage>
        <taxon>Eukaryota</taxon>
        <taxon>Metazoa</taxon>
        <taxon>Ecdysozoa</taxon>
        <taxon>Arthropoda</taxon>
        <taxon>Hexapoda</taxon>
        <taxon>Insecta</taxon>
        <taxon>Pterygota</taxon>
        <taxon>Neoptera</taxon>
        <taxon>Paraneoptera</taxon>
        <taxon>Thysanoptera</taxon>
        <taxon>Terebrantia</taxon>
        <taxon>Thripoidea</taxon>
        <taxon>Thripidae</taxon>
        <taxon>Frankliniella</taxon>
    </lineage>
</organism>
<keyword evidence="3" id="KW-1185">Reference proteome</keyword>
<feature type="compositionally biased region" description="Polar residues" evidence="1">
    <location>
        <begin position="1"/>
        <end position="41"/>
    </location>
</feature>
<accession>A0AAE1LBA9</accession>
<reference evidence="2" key="1">
    <citation type="submission" date="2021-07" db="EMBL/GenBank/DDBJ databases">
        <authorList>
            <person name="Catto M.A."/>
            <person name="Jacobson A."/>
            <person name="Kennedy G."/>
            <person name="Labadie P."/>
            <person name="Hunt B.G."/>
            <person name="Srinivasan R."/>
        </authorList>
    </citation>
    <scope>NUCLEOTIDE SEQUENCE</scope>
    <source>
        <strain evidence="2">PL_HMW_Pooled</strain>
        <tissue evidence="2">Head</tissue>
    </source>
</reference>
<gene>
    <name evidence="2" type="ORF">KUF71_022039</name>
</gene>
<protein>
    <submittedName>
        <fullName evidence="2">RNA-binding KH domain-containing protein PEPPER</fullName>
    </submittedName>
</protein>
<comment type="caution">
    <text evidence="2">The sequence shown here is derived from an EMBL/GenBank/DDBJ whole genome shotgun (WGS) entry which is preliminary data.</text>
</comment>
<name>A0AAE1LBA9_9NEOP</name>
<dbReference type="Proteomes" id="UP001219518">
    <property type="component" value="Unassembled WGS sequence"/>
</dbReference>
<evidence type="ECO:0000256" key="1">
    <source>
        <dbReference type="SAM" id="MobiDB-lite"/>
    </source>
</evidence>
<proteinExistence type="predicted"/>
<evidence type="ECO:0000313" key="2">
    <source>
        <dbReference type="EMBL" id="KAK3912469.1"/>
    </source>
</evidence>
<reference evidence="2" key="2">
    <citation type="journal article" date="2023" name="BMC Genomics">
        <title>Pest status, molecular evolution, and epigenetic factors derived from the genome assembly of Frankliniella fusca, a thysanopteran phytovirus vector.</title>
        <authorList>
            <person name="Catto M.A."/>
            <person name="Labadie P.E."/>
            <person name="Jacobson A.L."/>
            <person name="Kennedy G.G."/>
            <person name="Srinivasan R."/>
            <person name="Hunt B.G."/>
        </authorList>
    </citation>
    <scope>NUCLEOTIDE SEQUENCE</scope>
    <source>
        <strain evidence="2">PL_HMW_Pooled</strain>
    </source>
</reference>
<evidence type="ECO:0000313" key="3">
    <source>
        <dbReference type="Proteomes" id="UP001219518"/>
    </source>
</evidence>
<sequence length="69" mass="7310">MSPSKCPTTSAHQASSNKGTDTTPFSVVLSSAQSETTTSLAGRSHHTSNIRIFHLIRGIPNNDVDDSLV</sequence>
<dbReference type="EMBL" id="JAHWGI010000293">
    <property type="protein sequence ID" value="KAK3912469.1"/>
    <property type="molecule type" value="Genomic_DNA"/>
</dbReference>
<dbReference type="AlphaFoldDB" id="A0AAE1LBA9"/>
<feature type="region of interest" description="Disordered" evidence="1">
    <location>
        <begin position="1"/>
        <end position="45"/>
    </location>
</feature>